<reference evidence="1" key="1">
    <citation type="submission" date="2022-11" db="EMBL/GenBank/DDBJ databases">
        <title>Minimal conservation of predation-associated metabolite biosynthetic gene clusters underscores biosynthetic potential of Myxococcota including descriptions for ten novel species: Archangium lansinium sp. nov., Myxococcus landrumus sp. nov., Nannocystis bai.</title>
        <authorList>
            <person name="Ahearne A."/>
            <person name="Stevens C."/>
            <person name="Dowd S."/>
        </authorList>
    </citation>
    <scope>NUCLEOTIDE SEQUENCE</scope>
    <source>
        <strain evidence="1">Fl3</strain>
    </source>
</reference>
<accession>A0ABY7H7L4</accession>
<dbReference type="Proteomes" id="UP001164459">
    <property type="component" value="Chromosome"/>
</dbReference>
<evidence type="ECO:0008006" key="3">
    <source>
        <dbReference type="Google" id="ProtNLM"/>
    </source>
</evidence>
<proteinExistence type="predicted"/>
<keyword evidence="2" id="KW-1185">Reference proteome</keyword>
<dbReference type="RefSeq" id="WP_269037596.1">
    <property type="nucleotide sequence ID" value="NZ_CP114040.1"/>
</dbReference>
<name>A0ABY7H7L4_9BACT</name>
<evidence type="ECO:0000313" key="1">
    <source>
        <dbReference type="EMBL" id="WAS95264.1"/>
    </source>
</evidence>
<protein>
    <recommendedName>
        <fullName evidence="3">PD-(D/E)XK nuclease superfamily protein</fullName>
    </recommendedName>
</protein>
<gene>
    <name evidence="1" type="ORF">O0S08_03815</name>
</gene>
<sequence>MNKHGTILGHLVGWGLSRRYEDAATEGLAYLLRQFEPLRQQFVALLRAAQPGLTAELHFATQLTTEGGRPDMVGKAGDALRVFVEAKFWAGLTEHQPLSYLQQLQQRPEPSLLMVVVPRARIAWIWREIRERLGGASVVWSEVAERNPQQFAELVAVDQVRLGITSWEALLAALRVAAADDPRALADLEQLAGVCGAADEDAMRPLVREELSDPQVPTRLLQYATIVQDAVEKACQDVLTIHGLRPTHSWTTIGRYVQFAGNNAPGAWFGVDLELWRKYEAGPIWLEFSPGMWGQATQVRERIAAWVQENNFLMCFLPSGGIALHMELLTNREQDAVVGALVEQIRTIGKLLVG</sequence>
<dbReference type="EMBL" id="CP114040">
    <property type="protein sequence ID" value="WAS95264.1"/>
    <property type="molecule type" value="Genomic_DNA"/>
</dbReference>
<evidence type="ECO:0000313" key="2">
    <source>
        <dbReference type="Proteomes" id="UP001164459"/>
    </source>
</evidence>
<organism evidence="1 2">
    <name type="scientific">Nannocystis punicea</name>
    <dbReference type="NCBI Taxonomy" id="2995304"/>
    <lineage>
        <taxon>Bacteria</taxon>
        <taxon>Pseudomonadati</taxon>
        <taxon>Myxococcota</taxon>
        <taxon>Polyangia</taxon>
        <taxon>Nannocystales</taxon>
        <taxon>Nannocystaceae</taxon>
        <taxon>Nannocystis</taxon>
    </lineage>
</organism>